<evidence type="ECO:0000256" key="6">
    <source>
        <dbReference type="SAM" id="Phobius"/>
    </source>
</evidence>
<evidence type="ECO:0000256" key="2">
    <source>
        <dbReference type="ARBA" id="ARBA00022475"/>
    </source>
</evidence>
<evidence type="ECO:0000256" key="1">
    <source>
        <dbReference type="ARBA" id="ARBA00004651"/>
    </source>
</evidence>
<proteinExistence type="predicted"/>
<dbReference type="InterPro" id="IPR002293">
    <property type="entry name" value="AA/rel_permease1"/>
</dbReference>
<feature type="transmembrane region" description="Helical" evidence="6">
    <location>
        <begin position="231"/>
        <end position="254"/>
    </location>
</feature>
<dbReference type="PANTHER" id="PTHR42770">
    <property type="entry name" value="AMINO ACID TRANSPORTER-RELATED"/>
    <property type="match status" value="1"/>
</dbReference>
<feature type="transmembrane region" description="Helical" evidence="6">
    <location>
        <begin position="152"/>
        <end position="172"/>
    </location>
</feature>
<feature type="transmembrane region" description="Helical" evidence="6">
    <location>
        <begin position="49"/>
        <end position="67"/>
    </location>
</feature>
<feature type="transmembrane region" description="Helical" evidence="6">
    <location>
        <begin position="353"/>
        <end position="377"/>
    </location>
</feature>
<dbReference type="Pfam" id="PF13520">
    <property type="entry name" value="AA_permease_2"/>
    <property type="match status" value="1"/>
</dbReference>
<dbReference type="RefSeq" id="WP_261272915.1">
    <property type="nucleotide sequence ID" value="NZ_JAMTCC010000020.1"/>
</dbReference>
<reference evidence="7" key="1">
    <citation type="journal article" date="2023" name="Int. J. Syst. Evol. Microbiol.">
        <title>&lt;i&gt;Shewanella septentrionalis&lt;/i&gt; sp. nov. and &lt;i&gt;Shewanella holmiensis&lt;/i&gt; sp. nov., isolated from Baltic Sea water and sediments.</title>
        <authorList>
            <person name="Martin-Rodriguez A.J."/>
            <person name="Thorell K."/>
            <person name="Joffre E."/>
            <person name="Jensie-Markopoulos S."/>
            <person name="Moore E.R.B."/>
            <person name="Sjoling A."/>
        </authorList>
    </citation>
    <scope>NUCLEOTIDE SEQUENCE</scope>
    <source>
        <strain evidence="7">SP1W3</strain>
    </source>
</reference>
<feature type="transmembrane region" description="Helical" evidence="6">
    <location>
        <begin position="330"/>
        <end position="347"/>
    </location>
</feature>
<dbReference type="GO" id="GO:0022857">
    <property type="term" value="F:transmembrane transporter activity"/>
    <property type="evidence" value="ECO:0007669"/>
    <property type="project" value="InterPro"/>
</dbReference>
<evidence type="ECO:0000256" key="5">
    <source>
        <dbReference type="ARBA" id="ARBA00023136"/>
    </source>
</evidence>
<dbReference type="AlphaFoldDB" id="A0A9X3B026"/>
<dbReference type="PIRSF" id="PIRSF006060">
    <property type="entry name" value="AA_transporter"/>
    <property type="match status" value="1"/>
</dbReference>
<organism evidence="7 8">
    <name type="scientific">Shewanella septentrionalis</name>
    <dbReference type="NCBI Taxonomy" id="2952223"/>
    <lineage>
        <taxon>Bacteria</taxon>
        <taxon>Pseudomonadati</taxon>
        <taxon>Pseudomonadota</taxon>
        <taxon>Gammaproteobacteria</taxon>
        <taxon>Alteromonadales</taxon>
        <taxon>Shewanellaceae</taxon>
        <taxon>Shewanella</taxon>
    </lineage>
</organism>
<dbReference type="GO" id="GO:0005886">
    <property type="term" value="C:plasma membrane"/>
    <property type="evidence" value="ECO:0007669"/>
    <property type="project" value="UniProtKB-SubCell"/>
</dbReference>
<keyword evidence="2" id="KW-1003">Cell membrane</keyword>
<dbReference type="InterPro" id="IPR050367">
    <property type="entry name" value="APC_superfamily"/>
</dbReference>
<protein>
    <submittedName>
        <fullName evidence="7">APC family permease</fullName>
    </submittedName>
</protein>
<keyword evidence="3 6" id="KW-0812">Transmembrane</keyword>
<dbReference type="Gene3D" id="1.20.1740.10">
    <property type="entry name" value="Amino acid/polyamine transporter I"/>
    <property type="match status" value="1"/>
</dbReference>
<dbReference type="Proteomes" id="UP001155604">
    <property type="component" value="Unassembled WGS sequence"/>
</dbReference>
<dbReference type="EMBL" id="JAMTCC010000020">
    <property type="protein sequence ID" value="MCT7946219.1"/>
    <property type="molecule type" value="Genomic_DNA"/>
</dbReference>
<keyword evidence="4 6" id="KW-1133">Transmembrane helix</keyword>
<feature type="transmembrane region" description="Helical" evidence="6">
    <location>
        <begin position="282"/>
        <end position="309"/>
    </location>
</feature>
<sequence>MSQHKPGLKQTLNLWQVVVMGLAYLTPMAVFDTFGIVSEITSGHVATSYLFALAGILFTAFSYGHLVRKYPYAGSAYTYAQKTFSPNVGFMVGWSSLLDYMFMPMINMLLAKIYLTAMFPTVEPWIFIFALVTTMTLLNLKGIDLVANFNGVIVFVQIAIILVFIALMAYSISLGEGEGAIASVRPFYAENMAIVPLFTGATILCFSFLGFDGLSSLTEETKDAQRVIPRAIVLTALIGGVIFVGVSYFLQLYFPDISRFQQLDAVLPEIALYVGGNLFQSIVLVATTVAVLASGMAAHAGVARILYVMGRDNMLPRKGFAYIHPKWRTPAFNVLLVGALALSAVSFDLEMALALVNFGALVAFTFVNLAVIVQFYVRERRNQSFKDHLQYLVLPLCGAGTIGVLWANLEPQSLELGLIWAAAGALYLALRSIRLRRAVELQN</sequence>
<gene>
    <name evidence="7" type="ORF">NE536_12730</name>
</gene>
<feature type="transmembrane region" description="Helical" evidence="6">
    <location>
        <begin position="389"/>
        <end position="407"/>
    </location>
</feature>
<keyword evidence="8" id="KW-1185">Reference proteome</keyword>
<feature type="transmembrane region" description="Helical" evidence="6">
    <location>
        <begin position="192"/>
        <end position="211"/>
    </location>
</feature>
<accession>A0A9X3B026</accession>
<feature type="transmembrane region" description="Helical" evidence="6">
    <location>
        <begin position="12"/>
        <end position="37"/>
    </location>
</feature>
<keyword evidence="5 6" id="KW-0472">Membrane</keyword>
<name>A0A9X3B026_9GAMM</name>
<feature type="transmembrane region" description="Helical" evidence="6">
    <location>
        <begin position="122"/>
        <end position="140"/>
    </location>
</feature>
<feature type="transmembrane region" description="Helical" evidence="6">
    <location>
        <begin position="413"/>
        <end position="430"/>
    </location>
</feature>
<evidence type="ECO:0000313" key="7">
    <source>
        <dbReference type="EMBL" id="MCT7946219.1"/>
    </source>
</evidence>
<evidence type="ECO:0000256" key="3">
    <source>
        <dbReference type="ARBA" id="ARBA00022692"/>
    </source>
</evidence>
<evidence type="ECO:0000256" key="4">
    <source>
        <dbReference type="ARBA" id="ARBA00022989"/>
    </source>
</evidence>
<comment type="subcellular location">
    <subcellularLocation>
        <location evidence="1">Cell membrane</location>
        <topology evidence="1">Multi-pass membrane protein</topology>
    </subcellularLocation>
</comment>
<feature type="transmembrane region" description="Helical" evidence="6">
    <location>
        <begin position="88"/>
        <end position="110"/>
    </location>
</feature>
<comment type="caution">
    <text evidence="7">The sequence shown here is derived from an EMBL/GenBank/DDBJ whole genome shotgun (WGS) entry which is preliminary data.</text>
</comment>
<evidence type="ECO:0000313" key="8">
    <source>
        <dbReference type="Proteomes" id="UP001155604"/>
    </source>
</evidence>
<dbReference type="PANTHER" id="PTHR42770:SF8">
    <property type="entry name" value="PUTRESCINE IMPORTER PUUP"/>
    <property type="match status" value="1"/>
</dbReference>